<feature type="transmembrane region" description="Helical" evidence="1">
    <location>
        <begin position="283"/>
        <end position="303"/>
    </location>
</feature>
<feature type="transmembrane region" description="Helical" evidence="1">
    <location>
        <begin position="226"/>
        <end position="249"/>
    </location>
</feature>
<evidence type="ECO:0000313" key="4">
    <source>
        <dbReference type="Proteomes" id="UP000058020"/>
    </source>
</evidence>
<name>A0A0M3TU57_9GAMM</name>
<dbReference type="STRING" id="1705394.SP60_05200"/>
<dbReference type="InterPro" id="IPR032809">
    <property type="entry name" value="Put_HupE_UreJ"/>
</dbReference>
<dbReference type="EMBL" id="CP010552">
    <property type="protein sequence ID" value="ALE52651.1"/>
    <property type="molecule type" value="Genomic_DNA"/>
</dbReference>
<evidence type="ECO:0000256" key="2">
    <source>
        <dbReference type="SAM" id="SignalP"/>
    </source>
</evidence>
<evidence type="ECO:0000256" key="1">
    <source>
        <dbReference type="SAM" id="Phobius"/>
    </source>
</evidence>
<evidence type="ECO:0008006" key="5">
    <source>
        <dbReference type="Google" id="ProtNLM"/>
    </source>
</evidence>
<keyword evidence="1" id="KW-1133">Transmembrane helix</keyword>
<keyword evidence="2" id="KW-0732">Signal</keyword>
<evidence type="ECO:0000313" key="3">
    <source>
        <dbReference type="EMBL" id="ALE52651.1"/>
    </source>
</evidence>
<dbReference type="OrthoDB" id="9808870at2"/>
<keyword evidence="4" id="KW-1185">Reference proteome</keyword>
<dbReference type="KEGG" id="tho:SP60_05200"/>
<dbReference type="Pfam" id="PF13795">
    <property type="entry name" value="HupE_UreJ_2"/>
    <property type="match status" value="1"/>
</dbReference>
<proteinExistence type="predicted"/>
<feature type="transmembrane region" description="Helical" evidence="1">
    <location>
        <begin position="349"/>
        <end position="367"/>
    </location>
</feature>
<feature type="transmembrane region" description="Helical" evidence="1">
    <location>
        <begin position="315"/>
        <end position="337"/>
    </location>
</feature>
<organism evidence="3 4">
    <name type="scientific">Candidatus Thioglobus autotrophicus</name>
    <dbReference type="NCBI Taxonomy" id="1705394"/>
    <lineage>
        <taxon>Bacteria</taxon>
        <taxon>Pseudomonadati</taxon>
        <taxon>Pseudomonadota</taxon>
        <taxon>Gammaproteobacteria</taxon>
        <taxon>Candidatus Pseudothioglobaceae</taxon>
        <taxon>Candidatus Thioglobus</taxon>
    </lineage>
</organism>
<dbReference type="AlphaFoldDB" id="A0A0M3TU57"/>
<protein>
    <recommendedName>
        <fullName evidence="5">HupE/UreJ protein</fullName>
    </recommendedName>
</protein>
<feature type="transmembrane region" description="Helical" evidence="1">
    <location>
        <begin position="191"/>
        <end position="214"/>
    </location>
</feature>
<gene>
    <name evidence="3" type="ORF">SP60_05200</name>
</gene>
<keyword evidence="1" id="KW-0812">Transmembrane</keyword>
<feature type="transmembrane region" description="Helical" evidence="1">
    <location>
        <begin position="255"/>
        <end position="274"/>
    </location>
</feature>
<accession>A0A0M3TU57</accession>
<feature type="chain" id="PRO_5005790222" description="HupE/UreJ protein" evidence="2">
    <location>
        <begin position="18"/>
        <end position="372"/>
    </location>
</feature>
<dbReference type="RefSeq" id="WP_053951616.1">
    <property type="nucleotide sequence ID" value="NZ_CP010552.1"/>
</dbReference>
<reference evidence="3 4" key="1">
    <citation type="journal article" date="2015" name="Genome Announc.">
        <title>Genome Sequence of 'Candidatus Thioglobus autotrophica' Strain EF1, a Chemoautotroph from the SUP05 Clade of Marine Gammaproteobacteria.</title>
        <authorList>
            <person name="Shah V."/>
            <person name="Morris R.M."/>
        </authorList>
    </citation>
    <scope>NUCLEOTIDE SEQUENCE [LARGE SCALE GENOMIC DNA]</scope>
    <source>
        <strain evidence="3 4">EF1</strain>
    </source>
</reference>
<keyword evidence="1" id="KW-0472">Membrane</keyword>
<dbReference type="Proteomes" id="UP000058020">
    <property type="component" value="Chromosome"/>
</dbReference>
<feature type="signal peptide" evidence="2">
    <location>
        <begin position="1"/>
        <end position="17"/>
    </location>
</feature>
<sequence length="372" mass="41917">MKLLSLLLLLINISVQADVVKPALVEVTIFNNKTLEVTIDLSLEAAMAGIGTQYKNTTDSPNSQTYDQLRSLEPGVLRERFKAFEVEFLNSLDLSVNHQAQVLALTNAKIDIVGYKKRPRKTVLTYQTPLDEWPKTLTWQYGKIHGDSALRWQIYKQDEYNWSQWQWLRDGSSSGVIDINHPESQSTAQRFFQFIDIGFDHVIPLGWDHILFIIGMALSSLLWRRLLLLVSVFTLAHTLTLGLAMTGVLEISARIVEPLIAFSIAYVAIENLLAHQSIKRKTIVVFIFGLIHGLGFASMLKNFEMAPDSFATTLIGFNVGVELAQVVIVLGVVGVLLILRRLKFNYRQLAIIPISILIAIIGFWWGIERLVG</sequence>